<name>A0A1U9MFS9_9HYPH</name>
<evidence type="ECO:0000313" key="2">
    <source>
        <dbReference type="Proteomes" id="UP000189632"/>
    </source>
</evidence>
<sequence>MVTKSDESAENVIKIGNVRRFQQIDAINRL</sequence>
<keyword evidence="2" id="KW-1185">Reference proteome</keyword>
<dbReference type="KEGG" id="bapi:BBC0122_004480"/>
<reference evidence="1 2" key="1">
    <citation type="submission" date="2016-11" db="EMBL/GenBank/DDBJ databases">
        <title>Comparative genomics of Bartonella apis.</title>
        <authorList>
            <person name="Engel P."/>
        </authorList>
    </citation>
    <scope>NUCLEOTIDE SEQUENCE [LARGE SCALE GENOMIC DNA]</scope>
    <source>
        <strain evidence="1 2">BBC0122</strain>
    </source>
</reference>
<dbReference type="Proteomes" id="UP000189632">
    <property type="component" value="Chromosome"/>
</dbReference>
<proteinExistence type="predicted"/>
<dbReference type="AlphaFoldDB" id="A0A1U9MFS9"/>
<accession>A0A1U9MFS9</accession>
<organism evidence="1 2">
    <name type="scientific">Bartonella choladocola</name>
    <dbReference type="NCBI Taxonomy" id="2750995"/>
    <lineage>
        <taxon>Bacteria</taxon>
        <taxon>Pseudomonadati</taxon>
        <taxon>Pseudomonadota</taxon>
        <taxon>Alphaproteobacteria</taxon>
        <taxon>Hyphomicrobiales</taxon>
        <taxon>Bartonellaceae</taxon>
        <taxon>Bartonella</taxon>
    </lineage>
</organism>
<protein>
    <submittedName>
        <fullName evidence="1">Uncharacterized protein</fullName>
    </submittedName>
</protein>
<dbReference type="EMBL" id="CP015625">
    <property type="protein sequence ID" value="AQT46578.1"/>
    <property type="molecule type" value="Genomic_DNA"/>
</dbReference>
<evidence type="ECO:0000313" key="1">
    <source>
        <dbReference type="EMBL" id="AQT46578.1"/>
    </source>
</evidence>
<gene>
    <name evidence="1" type="ORF">BBC0122_004480</name>
</gene>